<dbReference type="Pfam" id="PF13511">
    <property type="entry name" value="DUF4124"/>
    <property type="match status" value="1"/>
</dbReference>
<feature type="region of interest" description="Disordered" evidence="2">
    <location>
        <begin position="56"/>
        <end position="80"/>
    </location>
</feature>
<dbReference type="RefSeq" id="WP_087109047.1">
    <property type="nucleotide sequence ID" value="NZ_CBCSCN010000002.1"/>
</dbReference>
<keyword evidence="6" id="KW-1185">Reference proteome</keyword>
<evidence type="ECO:0000256" key="2">
    <source>
        <dbReference type="SAM" id="MobiDB-lite"/>
    </source>
</evidence>
<gene>
    <name evidence="5" type="ORF">EHSB41UT_01802</name>
</gene>
<protein>
    <recommendedName>
        <fullName evidence="4">DUF4124 domain-containing protein</fullName>
    </recommendedName>
</protein>
<proteinExistence type="predicted"/>
<name>A0A1X7AIR9_9GAMM</name>
<accession>A0A1X7AIR9</accession>
<dbReference type="OrthoDB" id="7068596at2"/>
<evidence type="ECO:0000259" key="4">
    <source>
        <dbReference type="Pfam" id="PF13511"/>
    </source>
</evidence>
<feature type="chain" id="PRO_5012959554" description="DUF4124 domain-containing protein" evidence="3">
    <location>
        <begin position="24"/>
        <end position="148"/>
    </location>
</feature>
<dbReference type="EMBL" id="FWPT01000004">
    <property type="protein sequence ID" value="SMA44812.1"/>
    <property type="molecule type" value="Genomic_DNA"/>
</dbReference>
<organism evidence="5 6">
    <name type="scientific">Parendozoicomonas haliclonae</name>
    <dbReference type="NCBI Taxonomy" id="1960125"/>
    <lineage>
        <taxon>Bacteria</taxon>
        <taxon>Pseudomonadati</taxon>
        <taxon>Pseudomonadota</taxon>
        <taxon>Gammaproteobacteria</taxon>
        <taxon>Oceanospirillales</taxon>
        <taxon>Endozoicomonadaceae</taxon>
        <taxon>Parendozoicomonas</taxon>
    </lineage>
</organism>
<evidence type="ECO:0000256" key="3">
    <source>
        <dbReference type="SAM" id="SignalP"/>
    </source>
</evidence>
<evidence type="ECO:0000313" key="5">
    <source>
        <dbReference type="EMBL" id="SMA44812.1"/>
    </source>
</evidence>
<evidence type="ECO:0000256" key="1">
    <source>
        <dbReference type="SAM" id="Coils"/>
    </source>
</evidence>
<keyword evidence="3" id="KW-0732">Signal</keyword>
<evidence type="ECO:0000313" key="6">
    <source>
        <dbReference type="Proteomes" id="UP000196573"/>
    </source>
</evidence>
<reference evidence="5 6" key="1">
    <citation type="submission" date="2017-03" db="EMBL/GenBank/DDBJ databases">
        <authorList>
            <person name="Afonso C.L."/>
            <person name="Miller P.J."/>
            <person name="Scott M.A."/>
            <person name="Spackman E."/>
            <person name="Goraichik I."/>
            <person name="Dimitrov K.M."/>
            <person name="Suarez D.L."/>
            <person name="Swayne D.E."/>
        </authorList>
    </citation>
    <scope>NUCLEOTIDE SEQUENCE [LARGE SCALE GENOMIC DNA]</scope>
    <source>
        <strain evidence="5">SB41UT1</strain>
    </source>
</reference>
<feature type="signal peptide" evidence="3">
    <location>
        <begin position="1"/>
        <end position="23"/>
    </location>
</feature>
<sequence length="148" mass="16818">MKKLSSLLLAAVLCSAGASIATANDTVYRWIDDKGTPHYSKQPPVGVQYEVIKTTKARAPQEQEETREEDSRSAAAEPQDKYAEQLNRLARQQNESCQRAKQNKERLLNNHRIQITEADGSLRTLSYDEKMEQLKKTDEAIQEYCTSQ</sequence>
<feature type="coiled-coil region" evidence="1">
    <location>
        <begin position="83"/>
        <end position="114"/>
    </location>
</feature>
<dbReference type="InterPro" id="IPR025392">
    <property type="entry name" value="DUF4124"/>
</dbReference>
<feature type="domain" description="DUF4124" evidence="4">
    <location>
        <begin position="18"/>
        <end position="64"/>
    </location>
</feature>
<keyword evidence="1" id="KW-0175">Coiled coil</keyword>
<dbReference type="AlphaFoldDB" id="A0A1X7AIR9"/>
<dbReference type="Proteomes" id="UP000196573">
    <property type="component" value="Unassembled WGS sequence"/>
</dbReference>